<dbReference type="EMBL" id="MU268234">
    <property type="protein sequence ID" value="KAH7905257.1"/>
    <property type="molecule type" value="Genomic_DNA"/>
</dbReference>
<gene>
    <name evidence="1" type="ORF">BJ138DRAFT_1118635</name>
</gene>
<proteinExistence type="predicted"/>
<reference evidence="1" key="1">
    <citation type="journal article" date="2021" name="New Phytol.">
        <title>Evolutionary innovations through gain and loss of genes in the ectomycorrhizal Boletales.</title>
        <authorList>
            <person name="Wu G."/>
            <person name="Miyauchi S."/>
            <person name="Morin E."/>
            <person name="Kuo A."/>
            <person name="Drula E."/>
            <person name="Varga T."/>
            <person name="Kohler A."/>
            <person name="Feng B."/>
            <person name="Cao Y."/>
            <person name="Lipzen A."/>
            <person name="Daum C."/>
            <person name="Hundley H."/>
            <person name="Pangilinan J."/>
            <person name="Johnson J."/>
            <person name="Barry K."/>
            <person name="LaButti K."/>
            <person name="Ng V."/>
            <person name="Ahrendt S."/>
            <person name="Min B."/>
            <person name="Choi I.G."/>
            <person name="Park H."/>
            <person name="Plett J.M."/>
            <person name="Magnuson J."/>
            <person name="Spatafora J.W."/>
            <person name="Nagy L.G."/>
            <person name="Henrissat B."/>
            <person name="Grigoriev I.V."/>
            <person name="Yang Z.L."/>
            <person name="Xu J."/>
            <person name="Martin F.M."/>
        </authorList>
    </citation>
    <scope>NUCLEOTIDE SEQUENCE</scope>
    <source>
        <strain evidence="1">ATCC 28755</strain>
    </source>
</reference>
<evidence type="ECO:0000313" key="1">
    <source>
        <dbReference type="EMBL" id="KAH7905257.1"/>
    </source>
</evidence>
<organism evidence="1 2">
    <name type="scientific">Hygrophoropsis aurantiaca</name>
    <dbReference type="NCBI Taxonomy" id="72124"/>
    <lineage>
        <taxon>Eukaryota</taxon>
        <taxon>Fungi</taxon>
        <taxon>Dikarya</taxon>
        <taxon>Basidiomycota</taxon>
        <taxon>Agaricomycotina</taxon>
        <taxon>Agaricomycetes</taxon>
        <taxon>Agaricomycetidae</taxon>
        <taxon>Boletales</taxon>
        <taxon>Coniophorineae</taxon>
        <taxon>Hygrophoropsidaceae</taxon>
        <taxon>Hygrophoropsis</taxon>
    </lineage>
</organism>
<dbReference type="Proteomes" id="UP000790377">
    <property type="component" value="Unassembled WGS sequence"/>
</dbReference>
<protein>
    <submittedName>
        <fullName evidence="1">Uncharacterized protein</fullName>
    </submittedName>
</protein>
<accession>A0ACB7ZX19</accession>
<evidence type="ECO:0000313" key="2">
    <source>
        <dbReference type="Proteomes" id="UP000790377"/>
    </source>
</evidence>
<sequence length="75" mass="8172">MNDGNTTIMLDAGEGFDASPVISSSNFRANIIPTHDSSFEKKFTVGELVEYIIMGVVAATFVFLAFNNFKDDCSL</sequence>
<comment type="caution">
    <text evidence="1">The sequence shown here is derived from an EMBL/GenBank/DDBJ whole genome shotgun (WGS) entry which is preliminary data.</text>
</comment>
<name>A0ACB7ZX19_9AGAM</name>
<keyword evidence="2" id="KW-1185">Reference proteome</keyword>